<dbReference type="RefSeq" id="WP_217286845.1">
    <property type="nucleotide sequence ID" value="NZ_CP077683.1"/>
</dbReference>
<keyword evidence="2" id="KW-1185">Reference proteome</keyword>
<organism evidence="1 2">
    <name type="scientific">Geomonas subterranea</name>
    <dbReference type="NCBI Taxonomy" id="2847989"/>
    <lineage>
        <taxon>Bacteria</taxon>
        <taxon>Pseudomonadati</taxon>
        <taxon>Thermodesulfobacteriota</taxon>
        <taxon>Desulfuromonadia</taxon>
        <taxon>Geobacterales</taxon>
        <taxon>Geobacteraceae</taxon>
        <taxon>Geomonas</taxon>
    </lineage>
</organism>
<accession>A0ABX8LKV2</accession>
<dbReference type="Proteomes" id="UP000683559">
    <property type="component" value="Chromosome"/>
</dbReference>
<sequence length="174" mass="19015">MSSNSCQNCHTLKAACDEAFQTYPKSCSHAVWHVIRKYVYNQPYLTANNLLQVVGRSPKWQEVQIHELAQLANDGVLVVGGAADSPHGHVIVVYPGQPKSDGGYTYINREGENKIMPSHGIYPLAMSTSMGSWPGAKSKGNLTVRDSWSRDKFQGVKFFKYVGTPYGAAAGVGH</sequence>
<evidence type="ECO:0000313" key="2">
    <source>
        <dbReference type="Proteomes" id="UP000683559"/>
    </source>
</evidence>
<gene>
    <name evidence="1" type="ORF">KP001_17505</name>
</gene>
<name>A0ABX8LKV2_9BACT</name>
<dbReference type="EMBL" id="CP077683">
    <property type="protein sequence ID" value="QXE90195.1"/>
    <property type="molecule type" value="Genomic_DNA"/>
</dbReference>
<proteinExistence type="predicted"/>
<evidence type="ECO:0000313" key="1">
    <source>
        <dbReference type="EMBL" id="QXE90195.1"/>
    </source>
</evidence>
<evidence type="ECO:0008006" key="3">
    <source>
        <dbReference type="Google" id="ProtNLM"/>
    </source>
</evidence>
<protein>
    <recommendedName>
        <fullName evidence="3">Peptidase C51 domain-containing protein</fullName>
    </recommendedName>
</protein>
<reference evidence="1 2" key="1">
    <citation type="submission" date="2021-06" db="EMBL/GenBank/DDBJ databases">
        <title>Gemonas diversity in paddy soil.</title>
        <authorList>
            <person name="Liu G."/>
        </authorList>
    </citation>
    <scope>NUCLEOTIDE SEQUENCE [LARGE SCALE GENOMIC DNA]</scope>
    <source>
        <strain evidence="1 2">RG2</strain>
    </source>
</reference>